<feature type="region of interest" description="Disordered" evidence="1">
    <location>
        <begin position="283"/>
        <end position="421"/>
    </location>
</feature>
<feature type="compositionally biased region" description="Polar residues" evidence="1">
    <location>
        <begin position="469"/>
        <end position="483"/>
    </location>
</feature>
<evidence type="ECO:0000313" key="2">
    <source>
        <dbReference type="EMBL" id="EPQ62593.1"/>
    </source>
</evidence>
<reference evidence="2" key="2">
    <citation type="submission" date="2013-01" db="EMBL/GenBank/DDBJ databases">
        <title>The wheat powdery mildew genome reveals unique evolution of an obligate biotroph.</title>
        <authorList>
            <person name="Oberhaensli S."/>
            <person name="Wicker T."/>
            <person name="Keller B."/>
        </authorList>
    </citation>
    <scope>NUCLEOTIDE SEQUENCE</scope>
    <source>
        <strain evidence="2">96224</strain>
    </source>
</reference>
<feature type="compositionally biased region" description="Basic and acidic residues" evidence="1">
    <location>
        <begin position="393"/>
        <end position="408"/>
    </location>
</feature>
<organism evidence="3">
    <name type="scientific">Blumeria graminis f. sp. tritici 96224</name>
    <dbReference type="NCBI Taxonomy" id="1268274"/>
    <lineage>
        <taxon>Eukaryota</taxon>
        <taxon>Fungi</taxon>
        <taxon>Dikarya</taxon>
        <taxon>Ascomycota</taxon>
        <taxon>Pezizomycotina</taxon>
        <taxon>Leotiomycetes</taxon>
        <taxon>Erysiphales</taxon>
        <taxon>Erysiphaceae</taxon>
        <taxon>Blumeria</taxon>
    </lineage>
</organism>
<feature type="compositionally biased region" description="Basic and acidic residues" evidence="1">
    <location>
        <begin position="199"/>
        <end position="218"/>
    </location>
</feature>
<feature type="compositionally biased region" description="Low complexity" evidence="1">
    <location>
        <begin position="97"/>
        <end position="125"/>
    </location>
</feature>
<feature type="compositionally biased region" description="Low complexity" evidence="1">
    <location>
        <begin position="53"/>
        <end position="70"/>
    </location>
</feature>
<feature type="region of interest" description="Disordered" evidence="1">
    <location>
        <begin position="25"/>
        <end position="156"/>
    </location>
</feature>
<gene>
    <name evidence="2" type="ORF">BGT96224_3165</name>
    <name evidence="3" type="ORF">BGT96224V2_LOCUS5837</name>
</gene>
<evidence type="ECO:0000256" key="1">
    <source>
        <dbReference type="SAM" id="MobiDB-lite"/>
    </source>
</evidence>
<dbReference type="EMBL" id="KE375174">
    <property type="protein sequence ID" value="EPQ62593.1"/>
    <property type="molecule type" value="Genomic_DNA"/>
</dbReference>
<dbReference type="Proteomes" id="UP000053110">
    <property type="component" value="Unassembled WGS sequence"/>
</dbReference>
<feature type="non-terminal residue" evidence="3">
    <location>
        <position position="601"/>
    </location>
</feature>
<feature type="compositionally biased region" description="Basic and acidic residues" evidence="1">
    <location>
        <begin position="305"/>
        <end position="383"/>
    </location>
</feature>
<reference evidence="4" key="1">
    <citation type="journal article" date="2013" name="Nat. Genet.">
        <title>The wheat powdery mildew genome shows the unique evolution of an obligate biotroph.</title>
        <authorList>
            <person name="Wicker T."/>
            <person name="Oberhaensli S."/>
            <person name="Parlange F."/>
            <person name="Buchmann J.P."/>
            <person name="Shatalina M."/>
            <person name="Roffler S."/>
            <person name="Ben-David R."/>
            <person name="Dolezel J."/>
            <person name="Simkova H."/>
            <person name="Schulze-Lefert P."/>
            <person name="Spanu P.D."/>
            <person name="Bruggmann R."/>
            <person name="Amselem J."/>
            <person name="Quesneville H."/>
            <person name="Ver Loren van Themaat E."/>
            <person name="Paape T."/>
            <person name="Shimizu K.K."/>
            <person name="Keller B."/>
        </authorList>
    </citation>
    <scope>NUCLEOTIDE SEQUENCE [LARGE SCALE GENOMIC DNA]</scope>
    <source>
        <strain evidence="4">96224</strain>
    </source>
</reference>
<feature type="compositionally biased region" description="Low complexity" evidence="1">
    <location>
        <begin position="556"/>
        <end position="567"/>
    </location>
</feature>
<feature type="region of interest" description="Disordered" evidence="1">
    <location>
        <begin position="459"/>
        <end position="521"/>
    </location>
</feature>
<feature type="compositionally biased region" description="Basic and acidic residues" evidence="1">
    <location>
        <begin position="228"/>
        <end position="243"/>
    </location>
</feature>
<evidence type="ECO:0000313" key="4">
    <source>
        <dbReference type="Proteomes" id="UP000053110"/>
    </source>
</evidence>
<feature type="region of interest" description="Disordered" evidence="1">
    <location>
        <begin position="535"/>
        <end position="583"/>
    </location>
</feature>
<proteinExistence type="predicted"/>
<accession>A0A061HIW6</accession>
<sequence>MDVFAQSREDGDLFADEYETTSYVITNPVTPTSPESSGKFNQLSLPCTPTEPQNPSVTTTSNTTPKSTKQGLSTSRYAPNPLAMEKASFASGGDLGTPAKSSSSSASRSNPTPTTTKKSSEAPPSIANATPNPPRIPAVRGDRSLTGGPSKVKLTEAELFAKLEKMRILNASKEEKHRLQEADQAAFKSQDAEIARKFREQQKKERAQRIELEKERQKNRERKMKSMGGREWDSGKDSRDEPLQDSLKHYIETISKHPVKDYREQTIKDSIVKSMEKSAKMLIKESRGQPVKEPMKEPTSQSIKEAVKQTVKEPAKQPIKEAVKQTVKEPAKQPIKEAVKQTVKEPAKQPIKEAVKQTVKEPAKQPVKEPVKEPAKQPVKESVEVSGQQPVKKSVEVTRKQPIKETRTLIENSTKQPVKEPVKRSIIEEYNPKDFMNLRVTEYPPKIEYDGLKLDGLAESRHAIPPKPKTNSSNDGLSGSRYASQPKPRAESTSPKSYKPYRPNYRYSKAPEMPSRYGASNNSISREVTALPLSAHDFPALPSPVRNEVSQKSGSTTPTPAKVTPTPRKVSLGPPKQRQTRDWAEEMTNLEEKAMVVGATA</sequence>
<reference evidence="3" key="3">
    <citation type="submission" date="2018-07" db="EMBL/GenBank/DDBJ databases">
        <authorList>
            <person name="Quirk P.G."/>
            <person name="Krulwich T.A."/>
        </authorList>
    </citation>
    <scope>NUCLEOTIDE SEQUENCE</scope>
    <source>
        <strain evidence="3">96224</strain>
    </source>
</reference>
<protein>
    <submittedName>
        <fullName evidence="3">Bgt-3165</fullName>
    </submittedName>
</protein>
<feature type="region of interest" description="Disordered" evidence="1">
    <location>
        <begin position="199"/>
        <end position="243"/>
    </location>
</feature>
<dbReference type="OrthoDB" id="2402960at2759"/>
<dbReference type="EMBL" id="UIGY01000201">
    <property type="protein sequence ID" value="SUZ12674.1"/>
    <property type="molecule type" value="Genomic_DNA"/>
</dbReference>
<evidence type="ECO:0000313" key="3">
    <source>
        <dbReference type="EMBL" id="SUZ12674.1"/>
    </source>
</evidence>
<dbReference type="AlphaFoldDB" id="A0A061HIW6"/>
<feature type="compositionally biased region" description="Polar residues" evidence="1">
    <location>
        <begin position="25"/>
        <end position="51"/>
    </location>
</feature>
<name>A0A061HIW6_BLUGR</name>
<dbReference type="HOGENOM" id="CLU_455591_0_0_1"/>